<keyword evidence="3" id="KW-1185">Reference proteome</keyword>
<comment type="caution">
    <text evidence="2">The sequence shown here is derived from an EMBL/GenBank/DDBJ whole genome shotgun (WGS) entry which is preliminary data.</text>
</comment>
<feature type="transmembrane region" description="Helical" evidence="1">
    <location>
        <begin position="74"/>
        <end position="95"/>
    </location>
</feature>
<evidence type="ECO:0000256" key="1">
    <source>
        <dbReference type="SAM" id="Phobius"/>
    </source>
</evidence>
<proteinExistence type="predicted"/>
<evidence type="ECO:0000313" key="3">
    <source>
        <dbReference type="Proteomes" id="UP000697127"/>
    </source>
</evidence>
<dbReference type="Proteomes" id="UP000697127">
    <property type="component" value="Unassembled WGS sequence"/>
</dbReference>
<keyword evidence="1" id="KW-1133">Transmembrane helix</keyword>
<keyword evidence="1" id="KW-0812">Transmembrane</keyword>
<dbReference type="AlphaFoldDB" id="A0A9P7BE90"/>
<keyword evidence="1" id="KW-0472">Membrane</keyword>
<protein>
    <submittedName>
        <fullName evidence="2">Uncharacterized protein</fullName>
    </submittedName>
</protein>
<sequence>MQIQPHLFTFLCSIAWVQTTVFLCVGLLPPYWELLHRKGKVVGINFLFLALDSSGAVFSMASMCIGTFDAMGMILYAIMIAMELGLFVSQGIWLLRFRVLKKEKDEDQEQVENNEINIVNSIDNNNNIFNNGNTSKDGISLYNEEQNKSLSSL</sequence>
<name>A0A9P7BE90_9ASCO</name>
<reference evidence="2" key="1">
    <citation type="submission" date="2020-11" db="EMBL/GenBank/DDBJ databases">
        <title>Kefir isolates.</title>
        <authorList>
            <person name="Marcisauskas S."/>
            <person name="Kim Y."/>
            <person name="Blasche S."/>
        </authorList>
    </citation>
    <scope>NUCLEOTIDE SEQUENCE</scope>
    <source>
        <strain evidence="2">Olga-1</strain>
    </source>
</reference>
<organism evidence="2 3">
    <name type="scientific">Pichia californica</name>
    <dbReference type="NCBI Taxonomy" id="460514"/>
    <lineage>
        <taxon>Eukaryota</taxon>
        <taxon>Fungi</taxon>
        <taxon>Dikarya</taxon>
        <taxon>Ascomycota</taxon>
        <taxon>Saccharomycotina</taxon>
        <taxon>Pichiomycetes</taxon>
        <taxon>Pichiales</taxon>
        <taxon>Pichiaceae</taxon>
        <taxon>Pichia</taxon>
    </lineage>
</organism>
<evidence type="ECO:0000313" key="2">
    <source>
        <dbReference type="EMBL" id="KAG0689042.1"/>
    </source>
</evidence>
<feature type="transmembrane region" description="Helical" evidence="1">
    <location>
        <begin position="44"/>
        <end position="68"/>
    </location>
</feature>
<gene>
    <name evidence="2" type="ORF">C6P40_000214</name>
</gene>
<dbReference type="EMBL" id="PUHW01000105">
    <property type="protein sequence ID" value="KAG0689042.1"/>
    <property type="molecule type" value="Genomic_DNA"/>
</dbReference>
<accession>A0A9P7BE90</accession>
<feature type="transmembrane region" description="Helical" evidence="1">
    <location>
        <begin position="6"/>
        <end position="32"/>
    </location>
</feature>
<dbReference type="OrthoDB" id="407617at2759"/>